<name>A0AAN0JP03_AMPQE</name>
<feature type="transmembrane region" description="Helical" evidence="2">
    <location>
        <begin position="253"/>
        <end position="281"/>
    </location>
</feature>
<dbReference type="KEGG" id="aqu:109586778"/>
<dbReference type="GeneID" id="109586778"/>
<protein>
    <recommendedName>
        <fullName evidence="5">Fibronectin type-III domain-containing protein</fullName>
    </recommendedName>
</protein>
<reference evidence="4" key="1">
    <citation type="journal article" date="2010" name="Nature">
        <title>The Amphimedon queenslandica genome and the evolution of animal complexity.</title>
        <authorList>
            <person name="Srivastava M."/>
            <person name="Simakov O."/>
            <person name="Chapman J."/>
            <person name="Fahey B."/>
            <person name="Gauthier M.E."/>
            <person name="Mitros T."/>
            <person name="Richards G.S."/>
            <person name="Conaco C."/>
            <person name="Dacre M."/>
            <person name="Hellsten U."/>
            <person name="Larroux C."/>
            <person name="Putnam N.H."/>
            <person name="Stanke M."/>
            <person name="Adamska M."/>
            <person name="Darling A."/>
            <person name="Degnan S.M."/>
            <person name="Oakley T.H."/>
            <person name="Plachetzki D.C."/>
            <person name="Zhai Y."/>
            <person name="Adamski M."/>
            <person name="Calcino A."/>
            <person name="Cummins S.F."/>
            <person name="Goodstein D.M."/>
            <person name="Harris C."/>
            <person name="Jackson D.J."/>
            <person name="Leys S.P."/>
            <person name="Shu S."/>
            <person name="Woodcroft B.J."/>
            <person name="Vervoort M."/>
            <person name="Kosik K.S."/>
            <person name="Manning G."/>
            <person name="Degnan B.M."/>
            <person name="Rokhsar D.S."/>
        </authorList>
    </citation>
    <scope>NUCLEOTIDE SEQUENCE [LARGE SCALE GENOMIC DNA]</scope>
</reference>
<dbReference type="InterPro" id="IPR003961">
    <property type="entry name" value="FN3_dom"/>
</dbReference>
<evidence type="ECO:0000313" key="4">
    <source>
        <dbReference type="Proteomes" id="UP000007879"/>
    </source>
</evidence>
<dbReference type="InterPro" id="IPR013783">
    <property type="entry name" value="Ig-like_fold"/>
</dbReference>
<keyword evidence="4" id="KW-1185">Reference proteome</keyword>
<reference evidence="3" key="2">
    <citation type="submission" date="2024-06" db="UniProtKB">
        <authorList>
            <consortium name="EnsemblMetazoa"/>
        </authorList>
    </citation>
    <scope>IDENTIFICATION</scope>
</reference>
<dbReference type="InterPro" id="IPR036116">
    <property type="entry name" value="FN3_sf"/>
</dbReference>
<evidence type="ECO:0000256" key="2">
    <source>
        <dbReference type="SAM" id="Phobius"/>
    </source>
</evidence>
<organism evidence="3 4">
    <name type="scientific">Amphimedon queenslandica</name>
    <name type="common">Sponge</name>
    <dbReference type="NCBI Taxonomy" id="400682"/>
    <lineage>
        <taxon>Eukaryota</taxon>
        <taxon>Metazoa</taxon>
        <taxon>Porifera</taxon>
        <taxon>Demospongiae</taxon>
        <taxon>Heteroscleromorpha</taxon>
        <taxon>Haplosclerida</taxon>
        <taxon>Niphatidae</taxon>
        <taxon>Amphimedon</taxon>
    </lineage>
</organism>
<dbReference type="SUPFAM" id="SSF49265">
    <property type="entry name" value="Fibronectin type III"/>
    <property type="match status" value="1"/>
</dbReference>
<dbReference type="EnsemblMetazoa" id="XM_020002986.1">
    <property type="protein sequence ID" value="XP_019858545.1"/>
    <property type="gene ID" value="LOC109586778"/>
</dbReference>
<evidence type="ECO:0000313" key="3">
    <source>
        <dbReference type="EnsemblMetazoa" id="XP_019858545.1"/>
    </source>
</evidence>
<dbReference type="AlphaFoldDB" id="A0AAN0JP03"/>
<keyword evidence="2" id="KW-0812">Transmembrane</keyword>
<evidence type="ECO:0008006" key="5">
    <source>
        <dbReference type="Google" id="ProtNLM"/>
    </source>
</evidence>
<dbReference type="Gene3D" id="2.60.40.10">
    <property type="entry name" value="Immunoglobulins"/>
    <property type="match status" value="1"/>
</dbReference>
<accession>A0AAN0JP03</accession>
<dbReference type="CDD" id="cd00063">
    <property type="entry name" value="FN3"/>
    <property type="match status" value="1"/>
</dbReference>
<feature type="compositionally biased region" description="Basic and acidic residues" evidence="1">
    <location>
        <begin position="317"/>
        <end position="343"/>
    </location>
</feature>
<sequence>MITGVITVPNNLNTFIVNVSFSNLGGVYLSTPSFGFGFLGPVTNIDSSIDNCSTIDITWTAPTVDPRVSILYYNLSIYDNVTGQFLRSVSVYDTSYQFPDEELFRHRYTYVITGVNELGEGISNNGTFSYQRVPRSVEEGASDILMITFNETSAAVYYNITITLECTGESPKNVTVTIECNGTGVLYNDATLVEYAKRPMDITGSVPVPLYQQCNISIVFSNEAGSSEPFILAFDTTPIINTPSPTGTSSPDLIFALVIIGATVGGIAVLLIIILVMIICYRRKGRAGATGGDSTTPPPEKADTTGKGSACDETDEKETKEDTYEKKMKEDTYEKKMKEESVL</sequence>
<feature type="region of interest" description="Disordered" evidence="1">
    <location>
        <begin position="287"/>
        <end position="343"/>
    </location>
</feature>
<proteinExistence type="predicted"/>
<dbReference type="RefSeq" id="XP_019858545.1">
    <property type="nucleotide sequence ID" value="XM_020002986.1"/>
</dbReference>
<keyword evidence="2" id="KW-0472">Membrane</keyword>
<keyword evidence="2" id="KW-1133">Transmembrane helix</keyword>
<dbReference type="Proteomes" id="UP000007879">
    <property type="component" value="Unassembled WGS sequence"/>
</dbReference>
<evidence type="ECO:0000256" key="1">
    <source>
        <dbReference type="SAM" id="MobiDB-lite"/>
    </source>
</evidence>